<dbReference type="EMBL" id="JAPTMU010000011">
    <property type="protein sequence ID" value="KAJ4935488.1"/>
    <property type="molecule type" value="Genomic_DNA"/>
</dbReference>
<protein>
    <submittedName>
        <fullName evidence="1">Uncharacterized protein</fullName>
    </submittedName>
</protein>
<gene>
    <name evidence="1" type="ORF">JOQ06_017020</name>
</gene>
<reference evidence="1" key="1">
    <citation type="submission" date="2022-11" db="EMBL/GenBank/DDBJ databases">
        <title>Chromosome-level genome of Pogonophryne albipinna.</title>
        <authorList>
            <person name="Jo E."/>
        </authorList>
    </citation>
    <scope>NUCLEOTIDE SEQUENCE</scope>
    <source>
        <strain evidence="1">SGF0006</strain>
        <tissue evidence="1">Muscle</tissue>
    </source>
</reference>
<keyword evidence="2" id="KW-1185">Reference proteome</keyword>
<dbReference type="Proteomes" id="UP001219934">
    <property type="component" value="Unassembled WGS sequence"/>
</dbReference>
<sequence length="71" mass="8163">MWRLPKDAAQSSDSYCCAKAHSAEKTRLDKRFCGKRITNVKDMIKALLPEELQQLHKMLPEQGKEAKNSMK</sequence>
<evidence type="ECO:0000313" key="2">
    <source>
        <dbReference type="Proteomes" id="UP001219934"/>
    </source>
</evidence>
<proteinExistence type="predicted"/>
<organism evidence="1 2">
    <name type="scientific">Pogonophryne albipinna</name>
    <dbReference type="NCBI Taxonomy" id="1090488"/>
    <lineage>
        <taxon>Eukaryota</taxon>
        <taxon>Metazoa</taxon>
        <taxon>Chordata</taxon>
        <taxon>Craniata</taxon>
        <taxon>Vertebrata</taxon>
        <taxon>Euteleostomi</taxon>
        <taxon>Actinopterygii</taxon>
        <taxon>Neopterygii</taxon>
        <taxon>Teleostei</taxon>
        <taxon>Neoteleostei</taxon>
        <taxon>Acanthomorphata</taxon>
        <taxon>Eupercaria</taxon>
        <taxon>Perciformes</taxon>
        <taxon>Notothenioidei</taxon>
        <taxon>Pogonophryne</taxon>
    </lineage>
</organism>
<evidence type="ECO:0000313" key="1">
    <source>
        <dbReference type="EMBL" id="KAJ4935488.1"/>
    </source>
</evidence>
<comment type="caution">
    <text evidence="1">The sequence shown here is derived from an EMBL/GenBank/DDBJ whole genome shotgun (WGS) entry which is preliminary data.</text>
</comment>
<dbReference type="AlphaFoldDB" id="A0AAD6B3D7"/>
<name>A0AAD6B3D7_9TELE</name>
<accession>A0AAD6B3D7</accession>